<feature type="compositionally biased region" description="Basic and acidic residues" evidence="1">
    <location>
        <begin position="143"/>
        <end position="153"/>
    </location>
</feature>
<proteinExistence type="predicted"/>
<evidence type="ECO:0000313" key="3">
    <source>
        <dbReference type="Proteomes" id="UP001430953"/>
    </source>
</evidence>
<gene>
    <name evidence="2" type="ORF">PUN28_011986</name>
</gene>
<feature type="compositionally biased region" description="Basic and acidic residues" evidence="1">
    <location>
        <begin position="160"/>
        <end position="173"/>
    </location>
</feature>
<feature type="compositionally biased region" description="Polar residues" evidence="1">
    <location>
        <begin position="185"/>
        <end position="195"/>
    </location>
</feature>
<organism evidence="2 3">
    <name type="scientific">Cardiocondyla obscurior</name>
    <dbReference type="NCBI Taxonomy" id="286306"/>
    <lineage>
        <taxon>Eukaryota</taxon>
        <taxon>Metazoa</taxon>
        <taxon>Ecdysozoa</taxon>
        <taxon>Arthropoda</taxon>
        <taxon>Hexapoda</taxon>
        <taxon>Insecta</taxon>
        <taxon>Pterygota</taxon>
        <taxon>Neoptera</taxon>
        <taxon>Endopterygota</taxon>
        <taxon>Hymenoptera</taxon>
        <taxon>Apocrita</taxon>
        <taxon>Aculeata</taxon>
        <taxon>Formicoidea</taxon>
        <taxon>Formicidae</taxon>
        <taxon>Myrmicinae</taxon>
        <taxon>Cardiocondyla</taxon>
    </lineage>
</organism>
<keyword evidence="3" id="KW-1185">Reference proteome</keyword>
<evidence type="ECO:0000313" key="2">
    <source>
        <dbReference type="EMBL" id="KAL0112341.1"/>
    </source>
</evidence>
<feature type="compositionally biased region" description="Basic and acidic residues" evidence="1">
    <location>
        <begin position="116"/>
        <end position="131"/>
    </location>
</feature>
<dbReference type="EMBL" id="JADYXP020000012">
    <property type="protein sequence ID" value="KAL0112341.1"/>
    <property type="molecule type" value="Genomic_DNA"/>
</dbReference>
<feature type="region of interest" description="Disordered" evidence="1">
    <location>
        <begin position="1"/>
        <end position="83"/>
    </location>
</feature>
<name>A0AAW2F8N1_9HYME</name>
<feature type="region of interest" description="Disordered" evidence="1">
    <location>
        <begin position="105"/>
        <end position="205"/>
    </location>
</feature>
<protein>
    <submittedName>
        <fullName evidence="2">Uncharacterized protein</fullName>
    </submittedName>
</protein>
<dbReference type="AlphaFoldDB" id="A0AAW2F8N1"/>
<dbReference type="Proteomes" id="UP001430953">
    <property type="component" value="Unassembled WGS sequence"/>
</dbReference>
<comment type="caution">
    <text evidence="2">The sequence shown here is derived from an EMBL/GenBank/DDBJ whole genome shotgun (WGS) entry which is preliminary data.</text>
</comment>
<feature type="compositionally biased region" description="Basic and acidic residues" evidence="1">
    <location>
        <begin position="48"/>
        <end position="67"/>
    </location>
</feature>
<feature type="compositionally biased region" description="Low complexity" evidence="1">
    <location>
        <begin position="24"/>
        <end position="33"/>
    </location>
</feature>
<accession>A0AAW2F8N1</accession>
<feature type="compositionally biased region" description="Basic residues" evidence="1">
    <location>
        <begin position="132"/>
        <end position="142"/>
    </location>
</feature>
<evidence type="ECO:0000256" key="1">
    <source>
        <dbReference type="SAM" id="MobiDB-lite"/>
    </source>
</evidence>
<reference evidence="2 3" key="1">
    <citation type="submission" date="2023-03" db="EMBL/GenBank/DDBJ databases">
        <title>High recombination rates correlate with genetic variation in Cardiocondyla obscurior ants.</title>
        <authorList>
            <person name="Errbii M."/>
        </authorList>
    </citation>
    <scope>NUCLEOTIDE SEQUENCE [LARGE SCALE GENOMIC DNA]</scope>
    <source>
        <strain evidence="2">Alpha-2009</strain>
        <tissue evidence="2">Whole body</tissue>
    </source>
</reference>
<sequence>MAVRERKLPRAPPLRRSAARRSAPRSCSIPPRRLLTRHLRRPTPPGVARDRLPDQRRESAYPRRELNSENTTTTAPGDGSLGALSFLPRARVLVWLVGRYYGRRSASSGPTVAAAADHRTHSHSCERERSVRRVPPTKRTRRRDGNAETRFDQRGSSVPDLRRASVSLKRDSATRINGPRRARPTLSTSSAQSSPFPCPWRSLGI</sequence>